<evidence type="ECO:0000313" key="1">
    <source>
        <dbReference type="EMBL" id="KKN86595.1"/>
    </source>
</evidence>
<dbReference type="AlphaFoldDB" id="A0A0F9U037"/>
<gene>
    <name evidence="1" type="ORF">LCGC14_0267710</name>
</gene>
<proteinExistence type="predicted"/>
<dbReference type="EMBL" id="LAZR01000146">
    <property type="protein sequence ID" value="KKN86595.1"/>
    <property type="molecule type" value="Genomic_DNA"/>
</dbReference>
<protein>
    <submittedName>
        <fullName evidence="1">Uncharacterized protein</fullName>
    </submittedName>
</protein>
<comment type="caution">
    <text evidence="1">The sequence shown here is derived from an EMBL/GenBank/DDBJ whole genome shotgun (WGS) entry which is preliminary data.</text>
</comment>
<reference evidence="1" key="1">
    <citation type="journal article" date="2015" name="Nature">
        <title>Complex archaea that bridge the gap between prokaryotes and eukaryotes.</title>
        <authorList>
            <person name="Spang A."/>
            <person name="Saw J.H."/>
            <person name="Jorgensen S.L."/>
            <person name="Zaremba-Niedzwiedzka K."/>
            <person name="Martijn J."/>
            <person name="Lind A.E."/>
            <person name="van Eijk R."/>
            <person name="Schleper C."/>
            <person name="Guy L."/>
            <person name="Ettema T.J."/>
        </authorList>
    </citation>
    <scope>NUCLEOTIDE SEQUENCE</scope>
</reference>
<accession>A0A0F9U037</accession>
<name>A0A0F9U037_9ZZZZ</name>
<sequence>MTELRGFKLLRRENHRNGTESLMSVMQNGGGLTHYKLNEWTKPWEFAGPLCVFNNIDAMWEFMAEFNGASYMQIYMCLYEPSPYTFVWHMEYQDTKRVCDLNMLPDGTILADRVMVLDYVPYSTEATKLLHAHQSGDVL</sequence>
<organism evidence="1">
    <name type="scientific">marine sediment metagenome</name>
    <dbReference type="NCBI Taxonomy" id="412755"/>
    <lineage>
        <taxon>unclassified sequences</taxon>
        <taxon>metagenomes</taxon>
        <taxon>ecological metagenomes</taxon>
    </lineage>
</organism>